<name>A0A6G1GQ93_9PEZI</name>
<dbReference type="PANTHER" id="PTHR24320:SF252">
    <property type="entry name" value="DEHYDROGENASE_REDUCTASE FAMILY PROTEIN, PUTATIVE (AFU_ORTHOLOGUE AFUA_3G08550)-RELATED"/>
    <property type="match status" value="1"/>
</dbReference>
<dbReference type="Proteomes" id="UP000800041">
    <property type="component" value="Unassembled WGS sequence"/>
</dbReference>
<protein>
    <submittedName>
        <fullName evidence="4">Short-chain dehydrogenase/reductase-like protein</fullName>
    </submittedName>
</protein>
<gene>
    <name evidence="4" type="ORF">K402DRAFT_424152</name>
</gene>
<evidence type="ECO:0000256" key="3">
    <source>
        <dbReference type="ARBA" id="ARBA00023002"/>
    </source>
</evidence>
<dbReference type="AlphaFoldDB" id="A0A6G1GQ93"/>
<accession>A0A6G1GQ93</accession>
<dbReference type="SUPFAM" id="SSF51735">
    <property type="entry name" value="NAD(P)-binding Rossmann-fold domains"/>
    <property type="match status" value="1"/>
</dbReference>
<keyword evidence="3" id="KW-0560">Oxidoreductase</keyword>
<dbReference type="EMBL" id="ML977179">
    <property type="protein sequence ID" value="KAF1982919.1"/>
    <property type="molecule type" value="Genomic_DNA"/>
</dbReference>
<dbReference type="PANTHER" id="PTHR24320">
    <property type="entry name" value="RETINOL DEHYDROGENASE"/>
    <property type="match status" value="1"/>
</dbReference>
<comment type="similarity">
    <text evidence="1">Belongs to the short-chain dehydrogenases/reductases (SDR) family.</text>
</comment>
<evidence type="ECO:0000256" key="2">
    <source>
        <dbReference type="ARBA" id="ARBA00022857"/>
    </source>
</evidence>
<dbReference type="Pfam" id="PF00106">
    <property type="entry name" value="adh_short"/>
    <property type="match status" value="1"/>
</dbReference>
<evidence type="ECO:0000313" key="5">
    <source>
        <dbReference type="Proteomes" id="UP000800041"/>
    </source>
</evidence>
<dbReference type="GO" id="GO:0016491">
    <property type="term" value="F:oxidoreductase activity"/>
    <property type="evidence" value="ECO:0007669"/>
    <property type="project" value="UniProtKB-KW"/>
</dbReference>
<keyword evidence="2" id="KW-0521">NADP</keyword>
<dbReference type="PRINTS" id="PR00081">
    <property type="entry name" value="GDHRDH"/>
</dbReference>
<evidence type="ECO:0000256" key="1">
    <source>
        <dbReference type="ARBA" id="ARBA00006484"/>
    </source>
</evidence>
<dbReference type="Gene3D" id="3.40.50.720">
    <property type="entry name" value="NAD(P)-binding Rossmann-like Domain"/>
    <property type="match status" value="1"/>
</dbReference>
<sequence length="332" mass="35856">MFNLPENFFTTFIKSQYTPLPHPVGSLTSQTIIVTGANVGLGLEAARHFVHLNAATVILACRSLSKGAQAKEDIEKETGRKGVVEVWELDLASFESVKKFCERVEGLERCDVVVENAGIAIPRYVEVEGHESTIAVNVLSTFLMALLLLPTLRKSAIKTGVTPHLCIVSSEAHFMAKFPEAKSPSIFAALADPNSKNHDQKYNISKLLEVLLVRELASRLSPPGTSSPAIILNTLTPGLCNSQLMRHANPLLAVGAKIGKVLLARSTEVGSRTLVWAALAGEESHGMYMADCKVAGPSRWVRSEEGREAQKRVWEEVVGILEGVVPGIGGIV</sequence>
<evidence type="ECO:0000313" key="4">
    <source>
        <dbReference type="EMBL" id="KAF1982919.1"/>
    </source>
</evidence>
<dbReference type="OrthoDB" id="542013at2759"/>
<keyword evidence="5" id="KW-1185">Reference proteome</keyword>
<organism evidence="4 5">
    <name type="scientific">Aulographum hederae CBS 113979</name>
    <dbReference type="NCBI Taxonomy" id="1176131"/>
    <lineage>
        <taxon>Eukaryota</taxon>
        <taxon>Fungi</taxon>
        <taxon>Dikarya</taxon>
        <taxon>Ascomycota</taxon>
        <taxon>Pezizomycotina</taxon>
        <taxon>Dothideomycetes</taxon>
        <taxon>Pleosporomycetidae</taxon>
        <taxon>Aulographales</taxon>
        <taxon>Aulographaceae</taxon>
    </lineage>
</organism>
<dbReference type="InterPro" id="IPR002347">
    <property type="entry name" value="SDR_fam"/>
</dbReference>
<dbReference type="InterPro" id="IPR036291">
    <property type="entry name" value="NAD(P)-bd_dom_sf"/>
</dbReference>
<reference evidence="4" key="1">
    <citation type="journal article" date="2020" name="Stud. Mycol.">
        <title>101 Dothideomycetes genomes: a test case for predicting lifestyles and emergence of pathogens.</title>
        <authorList>
            <person name="Haridas S."/>
            <person name="Albert R."/>
            <person name="Binder M."/>
            <person name="Bloem J."/>
            <person name="Labutti K."/>
            <person name="Salamov A."/>
            <person name="Andreopoulos B."/>
            <person name="Baker S."/>
            <person name="Barry K."/>
            <person name="Bills G."/>
            <person name="Bluhm B."/>
            <person name="Cannon C."/>
            <person name="Castanera R."/>
            <person name="Culley D."/>
            <person name="Daum C."/>
            <person name="Ezra D."/>
            <person name="Gonzalez J."/>
            <person name="Henrissat B."/>
            <person name="Kuo A."/>
            <person name="Liang C."/>
            <person name="Lipzen A."/>
            <person name="Lutzoni F."/>
            <person name="Magnuson J."/>
            <person name="Mondo S."/>
            <person name="Nolan M."/>
            <person name="Ohm R."/>
            <person name="Pangilinan J."/>
            <person name="Park H.-J."/>
            <person name="Ramirez L."/>
            <person name="Alfaro M."/>
            <person name="Sun H."/>
            <person name="Tritt A."/>
            <person name="Yoshinaga Y."/>
            <person name="Zwiers L.-H."/>
            <person name="Turgeon B."/>
            <person name="Goodwin S."/>
            <person name="Spatafora J."/>
            <person name="Crous P."/>
            <person name="Grigoriev I."/>
        </authorList>
    </citation>
    <scope>NUCLEOTIDE SEQUENCE</scope>
    <source>
        <strain evidence="4">CBS 113979</strain>
    </source>
</reference>
<proteinExistence type="inferred from homology"/>